<dbReference type="EMBL" id="JAGTXO010000001">
    <property type="protein sequence ID" value="KAG8470184.1"/>
    <property type="molecule type" value="Genomic_DNA"/>
</dbReference>
<dbReference type="GO" id="GO:0005634">
    <property type="term" value="C:nucleus"/>
    <property type="evidence" value="ECO:0007669"/>
    <property type="project" value="UniProtKB-SubCell"/>
</dbReference>
<dbReference type="Proteomes" id="UP000751190">
    <property type="component" value="Unassembled WGS sequence"/>
</dbReference>
<comment type="caution">
    <text evidence="4">The sequence shown here is derived from an EMBL/GenBank/DDBJ whole genome shotgun (WGS) entry which is preliminary data.</text>
</comment>
<dbReference type="InterPro" id="IPR036987">
    <property type="entry name" value="SRA-YDG_sf"/>
</dbReference>
<name>A0A8J6CF01_DIALT</name>
<dbReference type="AlphaFoldDB" id="A0A8J6CF01"/>
<dbReference type="Pfam" id="PF02182">
    <property type="entry name" value="SAD_SRA"/>
    <property type="match status" value="1"/>
</dbReference>
<dbReference type="InterPro" id="IPR045134">
    <property type="entry name" value="UHRF1/2-like"/>
</dbReference>
<dbReference type="InterPro" id="IPR015947">
    <property type="entry name" value="PUA-like_sf"/>
</dbReference>
<dbReference type="PANTHER" id="PTHR14140:SF27">
    <property type="entry name" value="OS04G0289800 PROTEIN"/>
    <property type="match status" value="1"/>
</dbReference>
<dbReference type="SUPFAM" id="SSF88697">
    <property type="entry name" value="PUA domain-like"/>
    <property type="match status" value="1"/>
</dbReference>
<accession>A0A8J6CF01</accession>
<dbReference type="PANTHER" id="PTHR14140">
    <property type="entry name" value="E3 UBIQUITIN-PROTEIN LIGASE UHRF-RELATED"/>
    <property type="match status" value="1"/>
</dbReference>
<dbReference type="SMART" id="SM00466">
    <property type="entry name" value="SRA"/>
    <property type="match status" value="1"/>
</dbReference>
<sequence length="339" mass="35783">MAADEVCGALARWYLEWQRHQQQEHGAARALNAVLRAHGAPGAAWGGDALGCSVGQVFHDRVELALTRVHRHFLANFAFTPAGGVESLVIDGAHDVSDDGASFTLTPRPDADAADGACERIHAALGANVALRRPIRVVRSRQLGSPFAPEIGFRYDGLYSPCRSGSRGRWAFSRLPNQPQIGRPVAAGADVGAQARLAASSAAKPARMNEPDLDKAGLDGAPHDAHATAARAATAPAGGAQQRLIDTFALACGSVVEQAETPAVAELEDLTVEELLEVRAALLLRHDPVTVLQACTLLTLEQGRVRSALEALHDAARAAPTTIAAIEPWPRRCMGGLQE</sequence>
<proteinExistence type="predicted"/>
<feature type="domain" description="YDG" evidence="3">
    <location>
        <begin position="47"/>
        <end position="183"/>
    </location>
</feature>
<dbReference type="GO" id="GO:0061630">
    <property type="term" value="F:ubiquitin protein ligase activity"/>
    <property type="evidence" value="ECO:0007669"/>
    <property type="project" value="TreeGrafter"/>
</dbReference>
<dbReference type="Gene3D" id="2.30.280.10">
    <property type="entry name" value="SRA-YDG"/>
    <property type="match status" value="1"/>
</dbReference>
<dbReference type="GO" id="GO:0016567">
    <property type="term" value="P:protein ubiquitination"/>
    <property type="evidence" value="ECO:0007669"/>
    <property type="project" value="TreeGrafter"/>
</dbReference>
<dbReference type="GO" id="GO:0044027">
    <property type="term" value="P:negative regulation of gene expression via chromosomal CpG island methylation"/>
    <property type="evidence" value="ECO:0007669"/>
    <property type="project" value="TreeGrafter"/>
</dbReference>
<dbReference type="InterPro" id="IPR003105">
    <property type="entry name" value="SRA_YDG"/>
</dbReference>
<evidence type="ECO:0000256" key="2">
    <source>
        <dbReference type="PROSITE-ProRule" id="PRU00358"/>
    </source>
</evidence>
<organism evidence="4 5">
    <name type="scientific">Diacronema lutheri</name>
    <name type="common">Unicellular marine alga</name>
    <name type="synonym">Monochrysis lutheri</name>
    <dbReference type="NCBI Taxonomy" id="2081491"/>
    <lineage>
        <taxon>Eukaryota</taxon>
        <taxon>Haptista</taxon>
        <taxon>Haptophyta</taxon>
        <taxon>Pavlovophyceae</taxon>
        <taxon>Pavlovales</taxon>
        <taxon>Pavlovaceae</taxon>
        <taxon>Diacronema</taxon>
    </lineage>
</organism>
<dbReference type="OrthoDB" id="2270193at2759"/>
<evidence type="ECO:0000256" key="1">
    <source>
        <dbReference type="ARBA" id="ARBA00023242"/>
    </source>
</evidence>
<dbReference type="PROSITE" id="PS51015">
    <property type="entry name" value="YDG"/>
    <property type="match status" value="1"/>
</dbReference>
<evidence type="ECO:0000313" key="4">
    <source>
        <dbReference type="EMBL" id="KAG8470184.1"/>
    </source>
</evidence>
<dbReference type="OMA" id="ARWYLEW"/>
<keyword evidence="5" id="KW-1185">Reference proteome</keyword>
<gene>
    <name evidence="4" type="ORF">KFE25_008605</name>
</gene>
<comment type="subcellular location">
    <subcellularLocation>
        <location evidence="2">Nucleus</location>
    </subcellularLocation>
</comment>
<evidence type="ECO:0000259" key="3">
    <source>
        <dbReference type="PROSITE" id="PS51015"/>
    </source>
</evidence>
<keyword evidence="1 2" id="KW-0539">Nucleus</keyword>
<reference evidence="4" key="1">
    <citation type="submission" date="2021-05" db="EMBL/GenBank/DDBJ databases">
        <title>The genome of the haptophyte Pavlova lutheri (Diacronema luteri, Pavlovales) - a model for lipid biosynthesis in eukaryotic algae.</title>
        <authorList>
            <person name="Hulatt C.J."/>
            <person name="Posewitz M.C."/>
        </authorList>
    </citation>
    <scope>NUCLEOTIDE SEQUENCE</scope>
    <source>
        <strain evidence="4">NIVA-4/92</strain>
    </source>
</reference>
<protein>
    <recommendedName>
        <fullName evidence="3">YDG domain-containing protein</fullName>
    </recommendedName>
</protein>
<evidence type="ECO:0000313" key="5">
    <source>
        <dbReference type="Proteomes" id="UP000751190"/>
    </source>
</evidence>